<dbReference type="Gene3D" id="3.40.140.10">
    <property type="entry name" value="Cytidine Deaminase, domain 2"/>
    <property type="match status" value="1"/>
</dbReference>
<keyword evidence="5" id="KW-1185">Reference proteome</keyword>
<dbReference type="AlphaFoldDB" id="A0A2P8CX54"/>
<evidence type="ECO:0000256" key="1">
    <source>
        <dbReference type="ARBA" id="ARBA00022723"/>
    </source>
</evidence>
<evidence type="ECO:0000259" key="3">
    <source>
        <dbReference type="PROSITE" id="PS51747"/>
    </source>
</evidence>
<dbReference type="PROSITE" id="PS00903">
    <property type="entry name" value="CYT_DCMP_DEAMINASES_1"/>
    <property type="match status" value="1"/>
</dbReference>
<feature type="domain" description="CMP/dCMP-type deaminase" evidence="3">
    <location>
        <begin position="5"/>
        <end position="114"/>
    </location>
</feature>
<keyword evidence="1" id="KW-0479">Metal-binding</keyword>
<name>A0A2P8CX54_9BACT</name>
<gene>
    <name evidence="4" type="ORF">B0I18_11162</name>
</gene>
<evidence type="ECO:0000313" key="4">
    <source>
        <dbReference type="EMBL" id="PSK89507.1"/>
    </source>
</evidence>
<dbReference type="EMBL" id="PYGD01000011">
    <property type="protein sequence ID" value="PSK89507.1"/>
    <property type="molecule type" value="Genomic_DNA"/>
</dbReference>
<evidence type="ECO:0000256" key="2">
    <source>
        <dbReference type="ARBA" id="ARBA00022833"/>
    </source>
</evidence>
<dbReference type="InterPro" id="IPR002125">
    <property type="entry name" value="CMP_dCMP_dom"/>
</dbReference>
<reference evidence="4 5" key="1">
    <citation type="submission" date="2018-03" db="EMBL/GenBank/DDBJ databases">
        <title>Genomic Encyclopedia of Type Strains, Phase III (KMG-III): the genomes of soil and plant-associated and newly described type strains.</title>
        <authorList>
            <person name="Whitman W."/>
        </authorList>
    </citation>
    <scope>NUCLEOTIDE SEQUENCE [LARGE SCALE GENOMIC DNA]</scope>
    <source>
        <strain evidence="4 5">CGMCC 1.12700</strain>
    </source>
</reference>
<accession>A0A2P8CX54</accession>
<comment type="caution">
    <text evidence="4">The sequence shown here is derived from an EMBL/GenBank/DDBJ whole genome shotgun (WGS) entry which is preliminary data.</text>
</comment>
<evidence type="ECO:0000313" key="5">
    <source>
        <dbReference type="Proteomes" id="UP000240572"/>
    </source>
</evidence>
<organism evidence="4 5">
    <name type="scientific">Taibaiella chishuiensis</name>
    <dbReference type="NCBI Taxonomy" id="1434707"/>
    <lineage>
        <taxon>Bacteria</taxon>
        <taxon>Pseudomonadati</taxon>
        <taxon>Bacteroidota</taxon>
        <taxon>Chitinophagia</taxon>
        <taxon>Chitinophagales</taxon>
        <taxon>Chitinophagaceae</taxon>
        <taxon>Taibaiella</taxon>
    </lineage>
</organism>
<dbReference type="PANTHER" id="PTHR11079:SF179">
    <property type="entry name" value="TRNA(ADENINE(34)) DEAMINASE, CHLOROPLASTIC"/>
    <property type="match status" value="1"/>
</dbReference>
<dbReference type="InterPro" id="IPR016193">
    <property type="entry name" value="Cytidine_deaminase-like"/>
</dbReference>
<dbReference type="GO" id="GO:0016787">
    <property type="term" value="F:hydrolase activity"/>
    <property type="evidence" value="ECO:0007669"/>
    <property type="project" value="InterPro"/>
</dbReference>
<dbReference type="PROSITE" id="PS51747">
    <property type="entry name" value="CYT_DCMP_DEAMINASES_2"/>
    <property type="match status" value="1"/>
</dbReference>
<dbReference type="GO" id="GO:0008270">
    <property type="term" value="F:zinc ion binding"/>
    <property type="evidence" value="ECO:0007669"/>
    <property type="project" value="InterPro"/>
</dbReference>
<proteinExistence type="predicted"/>
<sequence>MMTKKDDQYYMQQCLDLAKDALASGNPPVGAVLVLDGAVIGRGTESGRTSGDITNHAEILAVRDAIGHGFGGQLHQSVMYTTHEPCIMCSYVIRHHKISEIVYGSAVAHVGGASSKFDLLTTVDVPKWGNSPKVRAGMCAREAMLLSEQFDTLIKP</sequence>
<dbReference type="Pfam" id="PF00383">
    <property type="entry name" value="dCMP_cyt_deam_1"/>
    <property type="match status" value="1"/>
</dbReference>
<protein>
    <submittedName>
        <fullName evidence="4">tRNA(Adenine34) deaminase</fullName>
    </submittedName>
</protein>
<dbReference type="InterPro" id="IPR016192">
    <property type="entry name" value="APOBEC/CMP_deaminase_Zn-bd"/>
</dbReference>
<dbReference type="Proteomes" id="UP000240572">
    <property type="component" value="Unassembled WGS sequence"/>
</dbReference>
<dbReference type="SUPFAM" id="SSF53927">
    <property type="entry name" value="Cytidine deaminase-like"/>
    <property type="match status" value="1"/>
</dbReference>
<keyword evidence="2" id="KW-0862">Zinc</keyword>
<dbReference type="CDD" id="cd01285">
    <property type="entry name" value="nucleoside_deaminase"/>
    <property type="match status" value="1"/>
</dbReference>
<dbReference type="PANTHER" id="PTHR11079">
    <property type="entry name" value="CYTOSINE DEAMINASE FAMILY MEMBER"/>
    <property type="match status" value="1"/>
</dbReference>